<name>A0A448ZMX6_9STRA</name>
<organism evidence="6 7">
    <name type="scientific">Pseudo-nitzschia multistriata</name>
    <dbReference type="NCBI Taxonomy" id="183589"/>
    <lineage>
        <taxon>Eukaryota</taxon>
        <taxon>Sar</taxon>
        <taxon>Stramenopiles</taxon>
        <taxon>Ochrophyta</taxon>
        <taxon>Bacillariophyta</taxon>
        <taxon>Bacillariophyceae</taxon>
        <taxon>Bacillariophycidae</taxon>
        <taxon>Bacillariales</taxon>
        <taxon>Bacillariaceae</taxon>
        <taxon>Pseudo-nitzschia</taxon>
    </lineage>
</organism>
<dbReference type="OrthoDB" id="978at2759"/>
<evidence type="ECO:0000256" key="1">
    <source>
        <dbReference type="ARBA" id="ARBA00010086"/>
    </source>
</evidence>
<protein>
    <recommendedName>
        <fullName evidence="2">carnosine N-methyltransferase</fullName>
        <ecNumber evidence="2">2.1.1.22</ecNumber>
    </recommendedName>
</protein>
<evidence type="ECO:0000313" key="6">
    <source>
        <dbReference type="EMBL" id="VEU43389.1"/>
    </source>
</evidence>
<comment type="similarity">
    <text evidence="1">Belongs to the carnosine N-methyltransferase family.</text>
</comment>
<keyword evidence="4" id="KW-0808">Transferase</keyword>
<dbReference type="SUPFAM" id="SSF53335">
    <property type="entry name" value="S-adenosyl-L-methionine-dependent methyltransferases"/>
    <property type="match status" value="1"/>
</dbReference>
<dbReference type="PANTHER" id="PTHR12303:SF6">
    <property type="entry name" value="CARNOSINE N-METHYLTRANSFERASE"/>
    <property type="match status" value="1"/>
</dbReference>
<dbReference type="Gene3D" id="3.40.50.150">
    <property type="entry name" value="Vaccinia Virus protein VP39"/>
    <property type="match status" value="1"/>
</dbReference>
<proteinExistence type="inferred from homology"/>
<evidence type="ECO:0000256" key="2">
    <source>
        <dbReference type="ARBA" id="ARBA00012003"/>
    </source>
</evidence>
<dbReference type="GO" id="GO:0030735">
    <property type="term" value="F:carnosine N-methyltransferase activity"/>
    <property type="evidence" value="ECO:0007669"/>
    <property type="project" value="UniProtKB-EC"/>
</dbReference>
<dbReference type="Pfam" id="PF07942">
    <property type="entry name" value="CARME"/>
    <property type="match status" value="1"/>
</dbReference>
<dbReference type="PANTHER" id="PTHR12303">
    <property type="entry name" value="CARNOSINE N-METHYLTRANSFERASE"/>
    <property type="match status" value="1"/>
</dbReference>
<keyword evidence="7" id="KW-1185">Reference proteome</keyword>
<keyword evidence="5" id="KW-0949">S-adenosyl-L-methionine</keyword>
<sequence length="437" mass="49670">MGKDDATQQVSSSSQNQHCIRCDDDANCNVNKSNDDEQRHFESVCTAYRQYGDFSISQLRQRDFRLKALSDSQRKLLPVGLKIGAPECTKRFKDYRDATIRNQFCLDCILKHAGQPHSQQRESLDVDAAKRYVTDDQISKVSSVLKSLSRDWSEDGRVERDMAYSPIKALIHKYLPLESLSSDFRWIPRIVVPGAGVGRLAFDLAAMGYSVQGNEFSLYMLLASDFILNNGGNFCNPERPLHISPWLQESRNVHKSTDPLRTIQIPDVDPVAILMPPIQDEEATESKQVPEFSMAGGDFVSIYNHDQEAGQWDCVASCFFLDATPNIVETLQVIYKMLKPGGILVNLGPLLYHWCGPPMRPGDNSLQDCRRRYSLLDDRYFTSIDLSYDDVKVILEKVGFEILEEKTGIQCYYTADQRSMMKTEYQCVSFVAKKTIF</sequence>
<evidence type="ECO:0000256" key="3">
    <source>
        <dbReference type="ARBA" id="ARBA00022603"/>
    </source>
</evidence>
<dbReference type="EC" id="2.1.1.22" evidence="2"/>
<dbReference type="SMART" id="SM01296">
    <property type="entry name" value="N2227"/>
    <property type="match status" value="1"/>
</dbReference>
<dbReference type="EMBL" id="CAACVS010000540">
    <property type="protein sequence ID" value="VEU43389.1"/>
    <property type="molecule type" value="Genomic_DNA"/>
</dbReference>
<evidence type="ECO:0000256" key="4">
    <source>
        <dbReference type="ARBA" id="ARBA00022679"/>
    </source>
</evidence>
<dbReference type="InterPro" id="IPR029063">
    <property type="entry name" value="SAM-dependent_MTases_sf"/>
</dbReference>
<evidence type="ECO:0000256" key="5">
    <source>
        <dbReference type="ARBA" id="ARBA00022691"/>
    </source>
</evidence>
<dbReference type="Proteomes" id="UP000291116">
    <property type="component" value="Unassembled WGS sequence"/>
</dbReference>
<dbReference type="AlphaFoldDB" id="A0A448ZMX6"/>
<keyword evidence="3" id="KW-0489">Methyltransferase</keyword>
<reference evidence="6 7" key="1">
    <citation type="submission" date="2019-01" db="EMBL/GenBank/DDBJ databases">
        <authorList>
            <person name="Ferrante I. M."/>
        </authorList>
    </citation>
    <scope>NUCLEOTIDE SEQUENCE [LARGE SCALE GENOMIC DNA]</scope>
    <source>
        <strain evidence="6 7">B856</strain>
    </source>
</reference>
<accession>A0A448ZMX6</accession>
<evidence type="ECO:0000313" key="7">
    <source>
        <dbReference type="Proteomes" id="UP000291116"/>
    </source>
</evidence>
<gene>
    <name evidence="6" type="ORF">PSNMU_V1.4_AUG-EV-PASAV3_0104120</name>
</gene>
<dbReference type="GO" id="GO:0032259">
    <property type="term" value="P:methylation"/>
    <property type="evidence" value="ECO:0007669"/>
    <property type="project" value="UniProtKB-KW"/>
</dbReference>
<dbReference type="InterPro" id="IPR012901">
    <property type="entry name" value="CARME"/>
</dbReference>